<dbReference type="GO" id="GO:0046873">
    <property type="term" value="F:metal ion transmembrane transporter activity"/>
    <property type="evidence" value="ECO:0007669"/>
    <property type="project" value="InterPro"/>
</dbReference>
<proteinExistence type="predicted"/>
<evidence type="ECO:0000256" key="2">
    <source>
        <dbReference type="ARBA" id="ARBA00022692"/>
    </source>
</evidence>
<gene>
    <name evidence="6" type="ORF">KFV11_09910</name>
</gene>
<evidence type="ECO:0000313" key="7">
    <source>
        <dbReference type="Proteomes" id="UP001057381"/>
    </source>
</evidence>
<name>A0A9Q9BV42_9STAP</name>
<evidence type="ECO:0000256" key="3">
    <source>
        <dbReference type="ARBA" id="ARBA00022989"/>
    </source>
</evidence>
<feature type="transmembrane region" description="Helical" evidence="5">
    <location>
        <begin position="153"/>
        <end position="173"/>
    </location>
</feature>
<feature type="transmembrane region" description="Helical" evidence="5">
    <location>
        <begin position="93"/>
        <end position="110"/>
    </location>
</feature>
<dbReference type="AlphaFoldDB" id="A0A9Q9BV42"/>
<reference evidence="6" key="1">
    <citation type="submission" date="2021-04" db="EMBL/GenBank/DDBJ databases">
        <title>Complete Genome Sequences of Macrococcus spp. from dog and cattle.</title>
        <authorList>
            <person name="Schwendener S."/>
            <person name="Perreten V."/>
        </authorList>
    </citation>
    <scope>NUCLEOTIDE SEQUENCE</scope>
    <source>
        <strain evidence="6">Epi0143-OL</strain>
    </source>
</reference>
<accession>A0A9Q9BV42</accession>
<feature type="transmembrane region" description="Helical" evidence="5">
    <location>
        <begin position="57"/>
        <end position="81"/>
    </location>
</feature>
<comment type="subcellular location">
    <subcellularLocation>
        <location evidence="1">Membrane</location>
        <topology evidence="1">Multi-pass membrane protein</topology>
    </subcellularLocation>
</comment>
<dbReference type="GO" id="GO:0016020">
    <property type="term" value="C:membrane"/>
    <property type="evidence" value="ECO:0007669"/>
    <property type="project" value="UniProtKB-SubCell"/>
</dbReference>
<keyword evidence="3 5" id="KW-1133">Transmembrane helix</keyword>
<dbReference type="Proteomes" id="UP001057381">
    <property type="component" value="Chromosome"/>
</dbReference>
<evidence type="ECO:0000256" key="4">
    <source>
        <dbReference type="ARBA" id="ARBA00023136"/>
    </source>
</evidence>
<dbReference type="InterPro" id="IPR001046">
    <property type="entry name" value="NRAMP_fam"/>
</dbReference>
<evidence type="ECO:0000313" key="6">
    <source>
        <dbReference type="EMBL" id="UTH13523.1"/>
    </source>
</evidence>
<dbReference type="Pfam" id="PF01566">
    <property type="entry name" value="Nramp"/>
    <property type="match status" value="1"/>
</dbReference>
<feature type="transmembrane region" description="Helical" evidence="5">
    <location>
        <begin position="21"/>
        <end position="37"/>
    </location>
</feature>
<keyword evidence="4 5" id="KW-0472">Membrane</keyword>
<organism evidence="6 7">
    <name type="scientific">Macrococcus equipercicus</name>
    <dbReference type="NCBI Taxonomy" id="69967"/>
    <lineage>
        <taxon>Bacteria</taxon>
        <taxon>Bacillati</taxon>
        <taxon>Bacillota</taxon>
        <taxon>Bacilli</taxon>
        <taxon>Bacillales</taxon>
        <taxon>Staphylococcaceae</taxon>
        <taxon>Macrococcus</taxon>
    </lineage>
</organism>
<protein>
    <submittedName>
        <fullName evidence="6">Divalent metal cation transporter</fullName>
    </submittedName>
</protein>
<dbReference type="RefSeq" id="WP_367305165.1">
    <property type="nucleotide sequence ID" value="NZ_CP073809.1"/>
</dbReference>
<dbReference type="KEGG" id="mequ:KFV11_09910"/>
<evidence type="ECO:0000256" key="5">
    <source>
        <dbReference type="SAM" id="Phobius"/>
    </source>
</evidence>
<dbReference type="EMBL" id="CP073809">
    <property type="protein sequence ID" value="UTH13523.1"/>
    <property type="molecule type" value="Genomic_DNA"/>
</dbReference>
<evidence type="ECO:0000256" key="1">
    <source>
        <dbReference type="ARBA" id="ARBA00004141"/>
    </source>
</evidence>
<keyword evidence="2 5" id="KW-0812">Transmembrane</keyword>
<feature type="transmembrane region" description="Helical" evidence="5">
    <location>
        <begin position="116"/>
        <end position="138"/>
    </location>
</feature>
<sequence length="182" mass="19842">MPAGIRFFHIKLRTYNYFSKFHFLAVLGVVATGVKLDPANPLASAFQFALSDIGPKIFGLVLLAAALTSVIGAAYTSASFLRSFHPFFEKYNNIVIIVFIVFSTLVFVLIGKPVKLLILAGAFNGLILPVTLTAILIASQKKSIVGDYKHPKWMLVFGILAVIVTIFAGYMSLQGLGQLWNS</sequence>